<evidence type="ECO:0000256" key="1">
    <source>
        <dbReference type="SAM" id="SignalP"/>
    </source>
</evidence>
<accession>A1WEJ6</accession>
<keyword evidence="3" id="KW-1185">Reference proteome</keyword>
<dbReference type="OrthoDB" id="7058587at2"/>
<dbReference type="EMBL" id="CP000542">
    <property type="protein sequence ID" value="ABM56053.1"/>
    <property type="molecule type" value="Genomic_DNA"/>
</dbReference>
<keyword evidence="1" id="KW-0732">Signal</keyword>
<evidence type="ECO:0008006" key="4">
    <source>
        <dbReference type="Google" id="ProtNLM"/>
    </source>
</evidence>
<name>A1WEJ6_VEREI</name>
<evidence type="ECO:0000313" key="3">
    <source>
        <dbReference type="Proteomes" id="UP000000374"/>
    </source>
</evidence>
<reference evidence="3" key="1">
    <citation type="submission" date="2006-12" db="EMBL/GenBank/DDBJ databases">
        <title>Complete sequence of chromosome 1 of Verminephrobacter eiseniae EF01-2.</title>
        <authorList>
            <person name="Copeland A."/>
            <person name="Lucas S."/>
            <person name="Lapidus A."/>
            <person name="Barry K."/>
            <person name="Detter J.C."/>
            <person name="Glavina del Rio T."/>
            <person name="Dalin E."/>
            <person name="Tice H."/>
            <person name="Pitluck S."/>
            <person name="Chertkov O."/>
            <person name="Brettin T."/>
            <person name="Bruce D."/>
            <person name="Han C."/>
            <person name="Tapia R."/>
            <person name="Gilna P."/>
            <person name="Schmutz J."/>
            <person name="Larimer F."/>
            <person name="Land M."/>
            <person name="Hauser L."/>
            <person name="Kyrpides N."/>
            <person name="Kim E."/>
            <person name="Stahl D."/>
            <person name="Richardson P."/>
        </authorList>
    </citation>
    <scope>NUCLEOTIDE SEQUENCE [LARGE SCALE GENOMIC DNA]</scope>
    <source>
        <strain evidence="3">EF01-2</strain>
    </source>
</reference>
<protein>
    <recommendedName>
        <fullName evidence="4">Transmembrane protein</fullName>
    </recommendedName>
</protein>
<dbReference type="KEGG" id="vei:Veis_0262"/>
<dbReference type="AlphaFoldDB" id="A1WEJ6"/>
<dbReference type="RefSeq" id="WP_011808072.1">
    <property type="nucleotide sequence ID" value="NC_008786.1"/>
</dbReference>
<organism evidence="2 3">
    <name type="scientific">Verminephrobacter eiseniae (strain EF01-2)</name>
    <dbReference type="NCBI Taxonomy" id="391735"/>
    <lineage>
        <taxon>Bacteria</taxon>
        <taxon>Pseudomonadati</taxon>
        <taxon>Pseudomonadota</taxon>
        <taxon>Betaproteobacteria</taxon>
        <taxon>Burkholderiales</taxon>
        <taxon>Comamonadaceae</taxon>
        <taxon>Verminephrobacter</taxon>
    </lineage>
</organism>
<dbReference type="HOGENOM" id="CLU_1359936_0_0_4"/>
<gene>
    <name evidence="2" type="ordered locus">Veis_0262</name>
</gene>
<proteinExistence type="predicted"/>
<feature type="chain" id="PRO_5002639710" description="Transmembrane protein" evidence="1">
    <location>
        <begin position="30"/>
        <end position="201"/>
    </location>
</feature>
<sequence length="201" mass="22195">MTPAAGSGRRRVVGATVLALLGAPVSAQAQTAAQNPRALREMQIHRVAQLGLEIWVENQPAWETRLSTTPHGHPCFEAQSPDSYFPPAVLTYASWPKERVPQEQLLPIATTAIRQASQNFGWNPGQSRGLHPVAATHGVLQGFEADFPGQADGQPLDVKVFVGQTPGRFPVVAWVYTQRKRMEQLREVLRRSWGKLKYLDA</sequence>
<feature type="signal peptide" evidence="1">
    <location>
        <begin position="1"/>
        <end position="29"/>
    </location>
</feature>
<dbReference type="Proteomes" id="UP000000374">
    <property type="component" value="Chromosome"/>
</dbReference>
<evidence type="ECO:0000313" key="2">
    <source>
        <dbReference type="EMBL" id="ABM56053.1"/>
    </source>
</evidence>
<dbReference type="GeneID" id="76459003"/>